<comment type="caution">
    <text evidence="3">The sequence shown here is derived from an EMBL/GenBank/DDBJ whole genome shotgun (WGS) entry which is preliminary data.</text>
</comment>
<keyword evidence="4" id="KW-1185">Reference proteome</keyword>
<dbReference type="AlphaFoldDB" id="A0AAD7DK48"/>
<dbReference type="Proteomes" id="UP001221757">
    <property type="component" value="Unassembled WGS sequence"/>
</dbReference>
<evidence type="ECO:0000256" key="2">
    <source>
        <dbReference type="SAM" id="SignalP"/>
    </source>
</evidence>
<gene>
    <name evidence="3" type="ORF">B0H17DRAFT_1199755</name>
</gene>
<accession>A0AAD7DK48</accession>
<organism evidence="3 4">
    <name type="scientific">Mycena rosella</name>
    <name type="common">Pink bonnet</name>
    <name type="synonym">Agaricus rosellus</name>
    <dbReference type="NCBI Taxonomy" id="1033263"/>
    <lineage>
        <taxon>Eukaryota</taxon>
        <taxon>Fungi</taxon>
        <taxon>Dikarya</taxon>
        <taxon>Basidiomycota</taxon>
        <taxon>Agaricomycotina</taxon>
        <taxon>Agaricomycetes</taxon>
        <taxon>Agaricomycetidae</taxon>
        <taxon>Agaricales</taxon>
        <taxon>Marasmiineae</taxon>
        <taxon>Mycenaceae</taxon>
        <taxon>Mycena</taxon>
    </lineage>
</organism>
<feature type="region of interest" description="Disordered" evidence="1">
    <location>
        <begin position="52"/>
        <end position="73"/>
    </location>
</feature>
<name>A0AAD7DK48_MYCRO</name>
<feature type="chain" id="PRO_5042123706" evidence="2">
    <location>
        <begin position="20"/>
        <end position="152"/>
    </location>
</feature>
<feature type="compositionally biased region" description="Low complexity" evidence="1">
    <location>
        <begin position="56"/>
        <end position="73"/>
    </location>
</feature>
<evidence type="ECO:0000313" key="4">
    <source>
        <dbReference type="Proteomes" id="UP001221757"/>
    </source>
</evidence>
<keyword evidence="2" id="KW-0732">Signal</keyword>
<feature type="compositionally biased region" description="Low complexity" evidence="1">
    <location>
        <begin position="107"/>
        <end position="128"/>
    </location>
</feature>
<reference evidence="3" key="1">
    <citation type="submission" date="2023-03" db="EMBL/GenBank/DDBJ databases">
        <title>Massive genome expansion in bonnet fungi (Mycena s.s.) driven by repeated elements and novel gene families across ecological guilds.</title>
        <authorList>
            <consortium name="Lawrence Berkeley National Laboratory"/>
            <person name="Harder C.B."/>
            <person name="Miyauchi S."/>
            <person name="Viragh M."/>
            <person name="Kuo A."/>
            <person name="Thoen E."/>
            <person name="Andreopoulos B."/>
            <person name="Lu D."/>
            <person name="Skrede I."/>
            <person name="Drula E."/>
            <person name="Henrissat B."/>
            <person name="Morin E."/>
            <person name="Kohler A."/>
            <person name="Barry K."/>
            <person name="LaButti K."/>
            <person name="Morin E."/>
            <person name="Salamov A."/>
            <person name="Lipzen A."/>
            <person name="Mereny Z."/>
            <person name="Hegedus B."/>
            <person name="Baldrian P."/>
            <person name="Stursova M."/>
            <person name="Weitz H."/>
            <person name="Taylor A."/>
            <person name="Grigoriev I.V."/>
            <person name="Nagy L.G."/>
            <person name="Martin F."/>
            <person name="Kauserud H."/>
        </authorList>
    </citation>
    <scope>NUCLEOTIDE SEQUENCE</scope>
    <source>
        <strain evidence="3">CBHHK067</strain>
    </source>
</reference>
<dbReference type="EMBL" id="JARKIE010000045">
    <property type="protein sequence ID" value="KAJ7693640.1"/>
    <property type="molecule type" value="Genomic_DNA"/>
</dbReference>
<feature type="signal peptide" evidence="2">
    <location>
        <begin position="1"/>
        <end position="19"/>
    </location>
</feature>
<evidence type="ECO:0000256" key="1">
    <source>
        <dbReference type="SAM" id="MobiDB-lite"/>
    </source>
</evidence>
<evidence type="ECO:0000313" key="3">
    <source>
        <dbReference type="EMBL" id="KAJ7693640.1"/>
    </source>
</evidence>
<sequence length="152" mass="13645">MKFSAVFALASTLAPFAAAQVASEPLATAVPTSAGGTGASAGASTPIDASGSLPLATASDAGGASSGSASDPVASVTSAIGSVVASVIPTASRVSGSGAAGSGAVAGSGAATDSASTPSSSGNSGNTARSTNVEVKGMAMTLGAVALAAALV</sequence>
<feature type="region of interest" description="Disordered" evidence="1">
    <location>
        <begin position="93"/>
        <end position="129"/>
    </location>
</feature>
<protein>
    <submittedName>
        <fullName evidence="3">Uncharacterized protein</fullName>
    </submittedName>
</protein>
<proteinExistence type="predicted"/>